<organism evidence="1 2">
    <name type="scientific">Panagrolaimus sp. PS1159</name>
    <dbReference type="NCBI Taxonomy" id="55785"/>
    <lineage>
        <taxon>Eukaryota</taxon>
        <taxon>Metazoa</taxon>
        <taxon>Ecdysozoa</taxon>
        <taxon>Nematoda</taxon>
        <taxon>Chromadorea</taxon>
        <taxon>Rhabditida</taxon>
        <taxon>Tylenchina</taxon>
        <taxon>Panagrolaimomorpha</taxon>
        <taxon>Panagrolaimoidea</taxon>
        <taxon>Panagrolaimidae</taxon>
        <taxon>Panagrolaimus</taxon>
    </lineage>
</organism>
<protein>
    <submittedName>
        <fullName evidence="2">SSD domain-containing protein</fullName>
    </submittedName>
</protein>
<sequence length="888" mass="102403">MRCHIPTLDKPLMRLFAWFTRNYLVDYYWIFIILPILLTAFLSCGFIWIAELTLLDAKRLYTPQSAPVWEEEKLLKKLWPIRTNEFLPERTFEWNRYVYLVVHGRELDGYETHTYPNILEEKYLNEIEKLETSITTGVKFPMKDKWRTPETSHINETVNFEDICLNWNGECFRQTGIIKLLKNRFEFESHGIGITFPRANTKGSPIYLAFNVGGVETHKNDSIKVVKGMRLWYFFRFDTPEFDQMGIEFENEAIKYVEKIWSNNSLLEVHGKHSRIFDQGLTNNANRLKPYFAVTVIVLIAFTSVYSMKWIFGSQRGSNSPVHIDWLRSKPVLALGGVLSSGMAIVSGIGLLLWFGCFFAEITLVAPFLVLSIGVDDMFITVAAWHNTELKFPGKSKEVLKERMVEAMSEASVAIFITSMTDVFSFAIGCWTDILAVRGFCMMTSACMFFTFLYQVTFFAALMVLSAKHQMEGRNACIPCLQARDYYSIDSPTNPPSTASSTAKIHVIDKNVINQKNVEQKLSKYVVPEPQQHQRQPSHYGSSTRSPTDDEIQIADKNRGYMGSFFRKYYVNFILNWKTKIVIFIIFIVYLALSIWGLVTMEQGLDYDKLLLKTDPLVRTLNVEIELFHGGDQIEIAIVKAPNMTYPSNRKLIENIVKEFEAIEYSIGTKGTQFWVREYEKYSNHTGAFLQDDHFSWVRGVYEWSQLFAFYKLWSQDFVWQNEHDLDLLKLKSFRFRIGVTEFNTPTDLVRVTREIRDIAAKYPDLEIITYQQSRPIADQLNVILPNTLQNDSLALICMILIALLFIPNPICTFWITIAIITIDLGVIGFLSLWSVKLDPISMITLILAIGFSIEFSAHVTYGFVSNPGNLTPKERCIDSMEKLAWPG</sequence>
<dbReference type="WBParaSite" id="PS1159_v2.g16686.t1">
    <property type="protein sequence ID" value="PS1159_v2.g16686.t1"/>
    <property type="gene ID" value="PS1159_v2.g16686"/>
</dbReference>
<name>A0AC35FF47_9BILA</name>
<accession>A0AC35FF47</accession>
<reference evidence="2" key="1">
    <citation type="submission" date="2022-11" db="UniProtKB">
        <authorList>
            <consortium name="WormBaseParasite"/>
        </authorList>
    </citation>
    <scope>IDENTIFICATION</scope>
</reference>
<proteinExistence type="predicted"/>
<evidence type="ECO:0000313" key="1">
    <source>
        <dbReference type="Proteomes" id="UP000887580"/>
    </source>
</evidence>
<dbReference type="Proteomes" id="UP000887580">
    <property type="component" value="Unplaced"/>
</dbReference>
<evidence type="ECO:0000313" key="2">
    <source>
        <dbReference type="WBParaSite" id="PS1159_v2.g16686.t1"/>
    </source>
</evidence>